<evidence type="ECO:0000256" key="9">
    <source>
        <dbReference type="ARBA" id="ARBA00023004"/>
    </source>
</evidence>
<keyword evidence="8 11" id="KW-0249">Electron transport</keyword>
<comment type="cofactor">
    <cofactor evidence="11 12">
        <name>FAD</name>
        <dbReference type="ChEBI" id="CHEBI:57692"/>
    </cofactor>
    <text evidence="11 12">Binds 1 FAD per subunit.</text>
</comment>
<dbReference type="InterPro" id="IPR017927">
    <property type="entry name" value="FAD-bd_FR_type"/>
</dbReference>
<dbReference type="PROSITE" id="PS51384">
    <property type="entry name" value="FAD_FR"/>
    <property type="match status" value="1"/>
</dbReference>
<feature type="binding site" evidence="11 13">
    <location>
        <position position="228"/>
    </location>
    <ligand>
        <name>[2Fe-2S] cluster</name>
        <dbReference type="ChEBI" id="CHEBI:190135"/>
    </ligand>
</feature>
<dbReference type="CDD" id="cd06218">
    <property type="entry name" value="DHOD_e_trans"/>
    <property type="match status" value="1"/>
</dbReference>
<dbReference type="HAMAP" id="MF_01211">
    <property type="entry name" value="DHODB_Fe_S_bind"/>
    <property type="match status" value="1"/>
</dbReference>
<evidence type="ECO:0000313" key="15">
    <source>
        <dbReference type="EMBL" id="KPJ23109.1"/>
    </source>
</evidence>
<dbReference type="GO" id="GO:0046872">
    <property type="term" value="F:metal ion binding"/>
    <property type="evidence" value="ECO:0007669"/>
    <property type="project" value="UniProtKB-KW"/>
</dbReference>
<reference evidence="15 16" key="1">
    <citation type="submission" date="2015-08" db="EMBL/GenBank/DDBJ databases">
        <title>Genome sequence of Streptococcus phocae subsp. phocae ATCC 51973T isolated from liver specimen obtained from seal.</title>
        <authorList>
            <person name="Avendano-Herrera R."/>
        </authorList>
    </citation>
    <scope>NUCLEOTIDE SEQUENCE [LARGE SCALE GENOMIC DNA]</scope>
    <source>
        <strain evidence="15 16">ATCC 51973</strain>
    </source>
</reference>
<organism evidence="15 16">
    <name type="scientific">Streptococcus phocae</name>
    <dbReference type="NCBI Taxonomy" id="119224"/>
    <lineage>
        <taxon>Bacteria</taxon>
        <taxon>Bacillati</taxon>
        <taxon>Bacillota</taxon>
        <taxon>Bacilli</taxon>
        <taxon>Lactobacillales</taxon>
        <taxon>Streptococcaceae</taxon>
        <taxon>Streptococcus</taxon>
    </lineage>
</organism>
<dbReference type="PIRSF" id="PIRSF006816">
    <property type="entry name" value="Cyc3_hyd_g"/>
    <property type="match status" value="1"/>
</dbReference>
<dbReference type="InterPro" id="IPR023455">
    <property type="entry name" value="Dihydroorotate_DHASE_ETsu"/>
</dbReference>
<dbReference type="SUPFAM" id="SSF52343">
    <property type="entry name" value="Ferredoxin reductase-like, C-terminal NADP-linked domain"/>
    <property type="match status" value="1"/>
</dbReference>
<comment type="pathway">
    <text evidence="11">Pyrimidine metabolism; UMP biosynthesis via de novo pathway; orotate from (S)-dihydroorotate (NAD(+) route): step 1/1.</text>
</comment>
<dbReference type="PANTHER" id="PTHR43513:SF3">
    <property type="entry name" value="DIHYDROOROTATE DEHYDROGENASE B (NAD(+)), ELECTRON TRANSFER SUBUNIT-RELATED"/>
    <property type="match status" value="1"/>
</dbReference>
<evidence type="ECO:0000256" key="1">
    <source>
        <dbReference type="ARBA" id="ARBA00006422"/>
    </source>
</evidence>
<feature type="domain" description="FAD-binding FR-type" evidence="14">
    <location>
        <begin position="1"/>
        <end position="100"/>
    </location>
</feature>
<dbReference type="Pfam" id="PF00970">
    <property type="entry name" value="FAD_binding_6"/>
    <property type="match status" value="1"/>
</dbReference>
<feature type="binding site" evidence="11 12">
    <location>
        <begin position="75"/>
        <end position="76"/>
    </location>
    <ligand>
        <name>FAD</name>
        <dbReference type="ChEBI" id="CHEBI:57692"/>
    </ligand>
</feature>
<evidence type="ECO:0000313" key="16">
    <source>
        <dbReference type="Proteomes" id="UP000049578"/>
    </source>
</evidence>
<keyword evidence="9 11" id="KW-0408">Iron</keyword>
<keyword evidence="10 11" id="KW-0411">Iron-sulfur</keyword>
<evidence type="ECO:0000256" key="5">
    <source>
        <dbReference type="ARBA" id="ARBA00022723"/>
    </source>
</evidence>
<comment type="subunit">
    <text evidence="11">Heterotetramer of 2 PyrK and 2 PyrD type B subunits.</text>
</comment>
<dbReference type="AlphaFoldDB" id="A0A0P6SNU6"/>
<dbReference type="InterPro" id="IPR037117">
    <property type="entry name" value="Dihydroorotate_DH_ele_sf"/>
</dbReference>
<dbReference type="Gene3D" id="2.10.240.10">
    <property type="entry name" value="Dihydroorotate dehydrogenase, electron transfer subunit"/>
    <property type="match status" value="1"/>
</dbReference>
<feature type="binding site" evidence="11 13">
    <location>
        <position position="244"/>
    </location>
    <ligand>
        <name>[2Fe-2S] cluster</name>
        <dbReference type="ChEBI" id="CHEBI:190135"/>
    </ligand>
</feature>
<dbReference type="STRING" id="119224.AKK44_00345"/>
<feature type="binding site" evidence="11 12">
    <location>
        <begin position="51"/>
        <end position="54"/>
    </location>
    <ligand>
        <name>FAD</name>
        <dbReference type="ChEBI" id="CHEBI:57692"/>
    </ligand>
</feature>
<evidence type="ECO:0000256" key="3">
    <source>
        <dbReference type="ARBA" id="ARBA00022630"/>
    </source>
</evidence>
<evidence type="ECO:0000256" key="7">
    <source>
        <dbReference type="ARBA" id="ARBA00022975"/>
    </source>
</evidence>
<name>A0A0P6SNU6_9STRE</name>
<dbReference type="InterPro" id="IPR019480">
    <property type="entry name" value="Dihydroorotate_DH_Fe-S-bd"/>
</dbReference>
<keyword evidence="15" id="KW-0560">Oxidoreductase</keyword>
<accession>A0A0P6SNU6</accession>
<evidence type="ECO:0000256" key="6">
    <source>
        <dbReference type="ARBA" id="ARBA00022827"/>
    </source>
</evidence>
<dbReference type="UniPathway" id="UPA00070">
    <property type="reaction ID" value="UER00945"/>
</dbReference>
<evidence type="ECO:0000256" key="8">
    <source>
        <dbReference type="ARBA" id="ARBA00022982"/>
    </source>
</evidence>
<evidence type="ECO:0000256" key="13">
    <source>
        <dbReference type="PIRSR" id="PIRSR006816-2"/>
    </source>
</evidence>
<dbReference type="Pfam" id="PF10418">
    <property type="entry name" value="DHODB_Fe-S_bind"/>
    <property type="match status" value="1"/>
</dbReference>
<dbReference type="GO" id="GO:0051537">
    <property type="term" value="F:2 iron, 2 sulfur cluster binding"/>
    <property type="evidence" value="ECO:0007669"/>
    <property type="project" value="UniProtKB-KW"/>
</dbReference>
<comment type="caution">
    <text evidence="15">The sequence shown here is derived from an EMBL/GenBank/DDBJ whole genome shotgun (WGS) entry which is preliminary data.</text>
</comment>
<proteinExistence type="inferred from homology"/>
<sequence>MASVEQMVMVNQTELAKGVFQMTLQGQLVSQLKAGQFLHLLVPDSSRLLRRPLSIAKINRQRHHVTLIYRVEGQGTKIFSQLKQGATLSVMGPQGNGFDTDFLKKGQKVLLVGGGIGTPPLLALAEDLARKGMEIRTVLGFSNKEAVILVDDFLKFGRVDVSTDDGSYGTKGTVSKIIESFDASWSAVYACGSKGMLTYIDRCFADHPHAYLSTESRMACGMGACYACVVHLKNQDHAASLRVCEDGPVFKTGRIVL</sequence>
<dbReference type="Proteomes" id="UP000049578">
    <property type="component" value="Unassembled WGS sequence"/>
</dbReference>
<evidence type="ECO:0000256" key="10">
    <source>
        <dbReference type="ARBA" id="ARBA00023014"/>
    </source>
</evidence>
<evidence type="ECO:0000256" key="12">
    <source>
        <dbReference type="PIRSR" id="PIRSR006816-1"/>
    </source>
</evidence>
<evidence type="ECO:0000256" key="11">
    <source>
        <dbReference type="HAMAP-Rule" id="MF_01211"/>
    </source>
</evidence>
<dbReference type="InterPro" id="IPR012165">
    <property type="entry name" value="Cyt_c3_hydrogenase_gsu"/>
</dbReference>
<feature type="binding site" evidence="11 13">
    <location>
        <position position="225"/>
    </location>
    <ligand>
        <name>[2Fe-2S] cluster</name>
        <dbReference type="ChEBI" id="CHEBI:190135"/>
    </ligand>
</feature>
<dbReference type="InterPro" id="IPR039261">
    <property type="entry name" value="FNR_nucleotide-bd"/>
</dbReference>
<dbReference type="PRINTS" id="PR00409">
    <property type="entry name" value="PHDIOXRDTASE"/>
</dbReference>
<comment type="cofactor">
    <cofactor evidence="11">
        <name>[2Fe-2S] cluster</name>
        <dbReference type="ChEBI" id="CHEBI:190135"/>
    </cofactor>
    <text evidence="11">Binds 1 [2Fe-2S] cluster per subunit.</text>
</comment>
<dbReference type="InterPro" id="IPR050353">
    <property type="entry name" value="PyrK_electron_transfer"/>
</dbReference>
<comment type="function">
    <text evidence="11">Responsible for channeling the electrons from the oxidation of dihydroorotate from the FMN redox center in the PyrD type B subunit to the ultimate electron acceptor NAD(+).</text>
</comment>
<gene>
    <name evidence="11" type="primary">pyrK</name>
    <name evidence="15" type="ORF">AKK44_00345</name>
</gene>
<keyword evidence="4 11" id="KW-0001">2Fe-2S</keyword>
<dbReference type="GO" id="GO:0050660">
    <property type="term" value="F:flavin adenine dinucleotide binding"/>
    <property type="evidence" value="ECO:0007669"/>
    <property type="project" value="InterPro"/>
</dbReference>
<dbReference type="InterPro" id="IPR017938">
    <property type="entry name" value="Riboflavin_synthase-like_b-brl"/>
</dbReference>
<feature type="binding site" evidence="11 13">
    <location>
        <position position="220"/>
    </location>
    <ligand>
        <name>[2Fe-2S] cluster</name>
        <dbReference type="ChEBI" id="CHEBI:190135"/>
    </ligand>
</feature>
<dbReference type="SUPFAM" id="SSF63380">
    <property type="entry name" value="Riboflavin synthase domain-like"/>
    <property type="match status" value="1"/>
</dbReference>
<keyword evidence="16" id="KW-1185">Reference proteome</keyword>
<evidence type="ECO:0000256" key="2">
    <source>
        <dbReference type="ARBA" id="ARBA00022448"/>
    </source>
</evidence>
<keyword evidence="7 11" id="KW-0665">Pyrimidine biosynthesis</keyword>
<keyword evidence="2 11" id="KW-0813">Transport</keyword>
<keyword evidence="6 11" id="KW-0274">FAD</keyword>
<dbReference type="PATRIC" id="fig|119224.3.peg.796"/>
<dbReference type="NCBIfam" id="NF000797">
    <property type="entry name" value="PRK00054.1-2"/>
    <property type="match status" value="1"/>
</dbReference>
<dbReference type="RefSeq" id="WP_054278027.1">
    <property type="nucleotide sequence ID" value="NZ_LHQM01000003.1"/>
</dbReference>
<keyword evidence="5 11" id="KW-0479">Metal-binding</keyword>
<comment type="cofactor">
    <cofactor evidence="13">
        <name>[2Fe-2S] cluster</name>
        <dbReference type="ChEBI" id="CHEBI:190135"/>
    </cofactor>
    <text evidence="13">Binds 1 [2Fe-2S] cluster per subunit.</text>
</comment>
<protein>
    <recommendedName>
        <fullName evidence="11">Dihydroorotate dehydrogenase B (NAD(+)), electron transfer subunit</fullName>
    </recommendedName>
    <alternativeName>
        <fullName evidence="11">Dihydroorotate oxidase B, electron transfer subunit</fullName>
    </alternativeName>
</protein>
<dbReference type="EMBL" id="LHQM01000003">
    <property type="protein sequence ID" value="KPJ23109.1"/>
    <property type="molecule type" value="Genomic_DNA"/>
</dbReference>
<dbReference type="Gene3D" id="3.40.50.80">
    <property type="entry name" value="Nucleotide-binding domain of ferredoxin-NADP reductase (FNR) module"/>
    <property type="match status" value="1"/>
</dbReference>
<dbReference type="PANTHER" id="PTHR43513">
    <property type="entry name" value="DIHYDROOROTATE DEHYDROGENASE B (NAD(+)), ELECTRON TRANSFER SUBUNIT"/>
    <property type="match status" value="1"/>
</dbReference>
<evidence type="ECO:0000259" key="14">
    <source>
        <dbReference type="PROSITE" id="PS51384"/>
    </source>
</evidence>
<dbReference type="Gene3D" id="2.40.30.10">
    <property type="entry name" value="Translation factors"/>
    <property type="match status" value="1"/>
</dbReference>
<evidence type="ECO:0000256" key="4">
    <source>
        <dbReference type="ARBA" id="ARBA00022714"/>
    </source>
</evidence>
<dbReference type="GO" id="GO:0044205">
    <property type="term" value="P:'de novo' UMP biosynthetic process"/>
    <property type="evidence" value="ECO:0007669"/>
    <property type="project" value="UniProtKB-UniRule"/>
</dbReference>
<keyword evidence="3 11" id="KW-0285">Flavoprotein</keyword>
<dbReference type="GO" id="GO:0016491">
    <property type="term" value="F:oxidoreductase activity"/>
    <property type="evidence" value="ECO:0007669"/>
    <property type="project" value="UniProtKB-KW"/>
</dbReference>
<dbReference type="GO" id="GO:0009055">
    <property type="term" value="F:electron transfer activity"/>
    <property type="evidence" value="ECO:0007669"/>
    <property type="project" value="UniProtKB-UniRule"/>
</dbReference>
<comment type="similarity">
    <text evidence="1 11">Belongs to the PyrK family.</text>
</comment>
<dbReference type="InterPro" id="IPR008333">
    <property type="entry name" value="Cbr1-like_FAD-bd_dom"/>
</dbReference>
<feature type="binding site" evidence="11 12">
    <location>
        <begin position="68"/>
        <end position="70"/>
    </location>
    <ligand>
        <name>FAD</name>
        <dbReference type="ChEBI" id="CHEBI:57692"/>
    </ligand>
</feature>